<keyword evidence="9" id="KW-1133">Transmembrane helix</keyword>
<comment type="similarity">
    <text evidence="2">Belongs to the RLP family.</text>
</comment>
<dbReference type="SMART" id="SM00365">
    <property type="entry name" value="LRR_SD22"/>
    <property type="match status" value="13"/>
</dbReference>
<keyword evidence="10" id="KW-0472">Membrane</keyword>
<evidence type="ECO:0000256" key="4">
    <source>
        <dbReference type="ARBA" id="ARBA00022553"/>
    </source>
</evidence>
<keyword evidence="3" id="KW-1003">Cell membrane</keyword>
<evidence type="ECO:0000256" key="5">
    <source>
        <dbReference type="ARBA" id="ARBA00022614"/>
    </source>
</evidence>
<keyword evidence="5" id="KW-0433">Leucine-rich repeat</keyword>
<evidence type="ECO:0000313" key="15">
    <source>
        <dbReference type="Proteomes" id="UP000694251"/>
    </source>
</evidence>
<dbReference type="FunFam" id="3.80.10.10:FF:000095">
    <property type="entry name" value="LRR receptor-like serine/threonine-protein kinase GSO1"/>
    <property type="match status" value="2"/>
</dbReference>
<evidence type="ECO:0000256" key="9">
    <source>
        <dbReference type="ARBA" id="ARBA00022989"/>
    </source>
</evidence>
<dbReference type="PANTHER" id="PTHR48052:SF63">
    <property type="entry name" value="PROTEIN KINASE DOMAIN-CONTAINING PROTEIN"/>
    <property type="match status" value="1"/>
</dbReference>
<dbReference type="InterPro" id="IPR003591">
    <property type="entry name" value="Leu-rich_rpt_typical-subtyp"/>
</dbReference>
<keyword evidence="7 13" id="KW-0732">Signal</keyword>
<dbReference type="Pfam" id="PF13855">
    <property type="entry name" value="LRR_8"/>
    <property type="match status" value="3"/>
</dbReference>
<dbReference type="OrthoDB" id="1081807at2759"/>
<evidence type="ECO:0000256" key="3">
    <source>
        <dbReference type="ARBA" id="ARBA00022475"/>
    </source>
</evidence>
<evidence type="ECO:0000256" key="8">
    <source>
        <dbReference type="ARBA" id="ARBA00022737"/>
    </source>
</evidence>
<accession>A0A8T2AN97</accession>
<dbReference type="SMART" id="SM00369">
    <property type="entry name" value="LRR_TYP"/>
    <property type="match status" value="14"/>
</dbReference>
<dbReference type="GO" id="GO:0005886">
    <property type="term" value="C:plasma membrane"/>
    <property type="evidence" value="ECO:0007669"/>
    <property type="project" value="UniProtKB-SubCell"/>
</dbReference>
<evidence type="ECO:0000256" key="11">
    <source>
        <dbReference type="ARBA" id="ARBA00023170"/>
    </source>
</evidence>
<evidence type="ECO:0000256" key="2">
    <source>
        <dbReference type="ARBA" id="ARBA00009592"/>
    </source>
</evidence>
<dbReference type="PANTHER" id="PTHR48052">
    <property type="entry name" value="UNNAMED PRODUCT"/>
    <property type="match status" value="1"/>
</dbReference>
<name>A0A8T2AN97_ARASU</name>
<evidence type="ECO:0000256" key="10">
    <source>
        <dbReference type="ARBA" id="ARBA00023136"/>
    </source>
</evidence>
<keyword evidence="8" id="KW-0677">Repeat</keyword>
<feature type="chain" id="PRO_5035863845" evidence="13">
    <location>
        <begin position="24"/>
        <end position="1526"/>
    </location>
</feature>
<keyword evidence="4" id="KW-0597">Phosphoprotein</keyword>
<sequence length="1526" mass="169075">MSSTHLLLSFLSVLLLCRVSVSSIFTLEDPVVGLVACRPNHIQSVTQFKNEFDSTGCNQTDFFNGVRSGPSLPHGNIGICHGVRRYCVRCDNTTGEVTKLQLPSGCLSGTLKPNSSLFEFHQLRYLDLSKNNFASSSLPSEFGNLNKLEVLRLSSNGFIGQVPSSFNNLSLLSFLELSGNELTGSFPLIRNLTKLLLLDLSNNSFSTLIPNSSLFGLHHLRYLDLSLNSFTSSSLPSRLGNLNNLEILGLSSNGFIGQVPSSFSNLSMLTLLYLDKNELTGSFPLVWNLANLSILDLSSNNFSGAIPSSLLTMPSLSYLNLRGNHFTDPLKLPNSSASSQLETLFLGNNRFEGKILKPISKFTTLKYLDLSFLNISYPIDLRLFFTLKSLLRLDLSGNSIMATSISSYSNITMNLDVLLLSRCGLSEFPNILRTFKKLEHIEISRNRIEGKIPQWLWNLPRLSFLNLGYNSFDGFQGSTKVLVNSSVQILVLAFNRFEGSFPTLPLSINVLSTRNNSFTGDIPLSICNQPSLIVLDLSYNNFTGPVPQCLSNFRDVNLRKNNLEGSLPDMFYAGASLRALDVGYNRLTKKLPRSLLNCSSLQFLSVDHNRIKDTFPLWLKALSNLQVLTLRSNKFYGPISSPDHGPLAFPELRVLEISDNNFTGSLPPSYFVNWKATSLERNEDGSLYMGYKKETSKDGYYNYEDTIDLQYKGLFMEQGKVLTFYSAIDFSGNRFEGLIPESIGLLKTLIALNLSNNGFTGHIPLSLVNVTELESLDLSRNQLSGTIPSGLKTLSFLAYINVSHNQLKGEIPQGTQLTGQPKSSFEGNAGLCGLPLEETCFGNNAPPTQQPKEQDKEEDEEVLSWKAVVIGYGPGLLFGLAIAQVIASYNPKYKPLRSSKTSLIPAVATIVTNLMASGAITRRVRYTKLRLRDCLSGVLKPNSSLFGFHQLRYVNLSHNNFTSASLPSRFGNLNKLEVLCLSSNSFFGQVPSSFNNLSQLSFLDLSYNDLLGSFPLLRNLSKLTGLELSNNHLSGTLNPNSSLFELHLLRYLNLGYNNFSSSLPSKIGNLNKLEILCLSSNGFSGQMFPTISNLTWLTELYLDRNKLTGSLPIVQNLTKLSLLEFSYNHFSGAIPSYLLSMPFLSYLDLNENHLTGSIEASNSSTSSRLEIMDLGHNLFEGNILEPISKLINLKELDLSFLNTSYPIDLNLFSSLKYLSYLDVSGNSISPASLSSESCIPLSIEHMVLSQCGIGEFPNILKHLQNLILIDISSSQIKGKLPEWLWSLPQLRSVDIFNNSFNGFEGSTEVLLNSSLRFLMLESNNFEGAFPTLPLSINFFGADYNSFTGEIPLSICNRSSLAVLDLSYNNFTGQIPECLSNLVVVNLRKNNFEGSIPDAFYVGASLRTLDVGFNRLTGKLPRSLVNCSSLQFLSVGNNKIKDTFPLWLKDLPNLQVLILRSNKFYGPISPPPQGPLGFLELRIFEIADNKFTGSLPPNYFENWKASSLTMNQDGGLYMIYSKNAYDS</sequence>
<dbReference type="FunFam" id="3.80.10.10:FF:000213">
    <property type="entry name" value="Tyrosine-sulfated glycopeptide receptor 1"/>
    <property type="match status" value="1"/>
</dbReference>
<dbReference type="EMBL" id="JAEFBJ010000009">
    <property type="protein sequence ID" value="KAG7573436.1"/>
    <property type="molecule type" value="Genomic_DNA"/>
</dbReference>
<dbReference type="InterPro" id="IPR001611">
    <property type="entry name" value="Leu-rich_rpt"/>
</dbReference>
<proteinExistence type="inferred from homology"/>
<keyword evidence="11" id="KW-0675">Receptor</keyword>
<reference evidence="14 15" key="1">
    <citation type="submission" date="2020-12" db="EMBL/GenBank/DDBJ databases">
        <title>Concerted genomic and epigenomic changes stabilize Arabidopsis allopolyploids.</title>
        <authorList>
            <person name="Chen Z."/>
        </authorList>
    </citation>
    <scope>NUCLEOTIDE SEQUENCE [LARGE SCALE GENOMIC DNA]</scope>
    <source>
        <strain evidence="14">As9502</strain>
        <tissue evidence="14">Leaf</tissue>
    </source>
</reference>
<evidence type="ECO:0000256" key="13">
    <source>
        <dbReference type="SAM" id="SignalP"/>
    </source>
</evidence>
<keyword evidence="15" id="KW-1185">Reference proteome</keyword>
<dbReference type="Pfam" id="PF00560">
    <property type="entry name" value="LRR_1"/>
    <property type="match status" value="11"/>
</dbReference>
<protein>
    <submittedName>
        <fullName evidence="14">Leucine-rich repeat</fullName>
    </submittedName>
</protein>
<evidence type="ECO:0000256" key="12">
    <source>
        <dbReference type="ARBA" id="ARBA00023180"/>
    </source>
</evidence>
<gene>
    <name evidence="14" type="ORF">ISN44_As09g017210</name>
</gene>
<feature type="signal peptide" evidence="13">
    <location>
        <begin position="1"/>
        <end position="23"/>
    </location>
</feature>
<dbReference type="Proteomes" id="UP000694251">
    <property type="component" value="Chromosome 9"/>
</dbReference>
<dbReference type="FunFam" id="3.80.10.10:FF:000041">
    <property type="entry name" value="LRR receptor-like serine/threonine-protein kinase ERECTA"/>
    <property type="match status" value="1"/>
</dbReference>
<evidence type="ECO:0000256" key="7">
    <source>
        <dbReference type="ARBA" id="ARBA00022729"/>
    </source>
</evidence>
<dbReference type="FunFam" id="3.80.10.10:FF:000383">
    <property type="entry name" value="Leucine-rich repeat receptor protein kinase EMS1"/>
    <property type="match status" value="1"/>
</dbReference>
<comment type="subcellular location">
    <subcellularLocation>
        <location evidence="1">Cell membrane</location>
        <topology evidence="1">Single-pass type I membrane protein</topology>
    </subcellularLocation>
</comment>
<evidence type="ECO:0000256" key="6">
    <source>
        <dbReference type="ARBA" id="ARBA00022692"/>
    </source>
</evidence>
<keyword evidence="6" id="KW-0812">Transmembrane</keyword>
<organism evidence="14 15">
    <name type="scientific">Arabidopsis suecica</name>
    <name type="common">Swedish thale-cress</name>
    <name type="synonym">Cardaminopsis suecica</name>
    <dbReference type="NCBI Taxonomy" id="45249"/>
    <lineage>
        <taxon>Eukaryota</taxon>
        <taxon>Viridiplantae</taxon>
        <taxon>Streptophyta</taxon>
        <taxon>Embryophyta</taxon>
        <taxon>Tracheophyta</taxon>
        <taxon>Spermatophyta</taxon>
        <taxon>Magnoliopsida</taxon>
        <taxon>eudicotyledons</taxon>
        <taxon>Gunneridae</taxon>
        <taxon>Pentapetalae</taxon>
        <taxon>rosids</taxon>
        <taxon>malvids</taxon>
        <taxon>Brassicales</taxon>
        <taxon>Brassicaceae</taxon>
        <taxon>Camelineae</taxon>
        <taxon>Arabidopsis</taxon>
    </lineage>
</organism>
<comment type="caution">
    <text evidence="14">The sequence shown here is derived from an EMBL/GenBank/DDBJ whole genome shotgun (WGS) entry which is preliminary data.</text>
</comment>
<evidence type="ECO:0000256" key="1">
    <source>
        <dbReference type="ARBA" id="ARBA00004251"/>
    </source>
</evidence>
<keyword evidence="12" id="KW-0325">Glycoprotein</keyword>
<evidence type="ECO:0000313" key="14">
    <source>
        <dbReference type="EMBL" id="KAG7573436.1"/>
    </source>
</evidence>